<dbReference type="InterPro" id="IPR003439">
    <property type="entry name" value="ABC_transporter-like_ATP-bd"/>
</dbReference>
<reference evidence="13" key="1">
    <citation type="submission" date="2021-01" db="EMBL/GenBank/DDBJ databases">
        <authorList>
            <consortium name="Genoscope - CEA"/>
            <person name="William W."/>
        </authorList>
    </citation>
    <scope>NUCLEOTIDE SEQUENCE</scope>
</reference>
<feature type="transmembrane region" description="Helical" evidence="10">
    <location>
        <begin position="880"/>
        <end position="906"/>
    </location>
</feature>
<feature type="domain" description="ABC transporter" evidence="11">
    <location>
        <begin position="1058"/>
        <end position="1286"/>
    </location>
</feature>
<accession>A0A8S1SFG5</accession>
<proteinExistence type="predicted"/>
<feature type="transmembrane region" description="Helical" evidence="10">
    <location>
        <begin position="991"/>
        <end position="1011"/>
    </location>
</feature>
<dbReference type="EMBL" id="CAJJDO010000006">
    <property type="protein sequence ID" value="CAD8137782.1"/>
    <property type="molecule type" value="Genomic_DNA"/>
</dbReference>
<dbReference type="PANTHER" id="PTHR24223:SF443">
    <property type="entry name" value="MULTIDRUG-RESISTANCE LIKE PROTEIN 1, ISOFORM I"/>
    <property type="match status" value="1"/>
</dbReference>
<organism evidence="13 14">
    <name type="scientific">Paramecium pentaurelia</name>
    <dbReference type="NCBI Taxonomy" id="43138"/>
    <lineage>
        <taxon>Eukaryota</taxon>
        <taxon>Sar</taxon>
        <taxon>Alveolata</taxon>
        <taxon>Ciliophora</taxon>
        <taxon>Intramacronucleata</taxon>
        <taxon>Oligohymenophorea</taxon>
        <taxon>Peniculida</taxon>
        <taxon>Parameciidae</taxon>
        <taxon>Paramecium</taxon>
    </lineage>
</organism>
<feature type="transmembrane region" description="Helical" evidence="10">
    <location>
        <begin position="755"/>
        <end position="774"/>
    </location>
</feature>
<evidence type="ECO:0000259" key="12">
    <source>
        <dbReference type="PROSITE" id="PS50929"/>
    </source>
</evidence>
<dbReference type="InterPro" id="IPR003593">
    <property type="entry name" value="AAA+_ATPase"/>
</dbReference>
<dbReference type="GO" id="GO:0005774">
    <property type="term" value="C:vacuolar membrane"/>
    <property type="evidence" value="ECO:0007669"/>
    <property type="project" value="UniProtKB-SubCell"/>
</dbReference>
<keyword evidence="14" id="KW-1185">Reference proteome</keyword>
<evidence type="ECO:0000259" key="11">
    <source>
        <dbReference type="PROSITE" id="PS50893"/>
    </source>
</evidence>
<evidence type="ECO:0000256" key="9">
    <source>
        <dbReference type="ARBA" id="ARBA00023180"/>
    </source>
</evidence>
<name>A0A8S1SFG5_9CILI</name>
<dbReference type="Pfam" id="PF00005">
    <property type="entry name" value="ABC_tran"/>
    <property type="match status" value="2"/>
</dbReference>
<sequence>MQERFKEELLSPQFKDQEHELSTQECRKFSSVCAAEFNTPETKYRSTIGPNRMDISKDANSLHFRNRTAKFEDEQNQLYMEIKNLYEKRQFDIPTLVEPKILFKTETVPTKFIYLFIASREDKMNNNNNHNLMIKYQQTKCIKLINKVQRIYFLINFEYQFRYILQSLQIIIEIIIFYIILLQQVLQYINTQIYYMNYFPIQREEDCLKKILSLNVLKGFLEGNKVNFLLRGILLLFLKIASVSFEYIPPFILTQYQESVEKYLLVILALYVDFFTQKYYGVYLSELQFLVNANLSQKLFSQCLRVHNQTTFQGMLKELRQVEKAIRSFYDLIAISFELPFVYHLLKNENLFDSIKYGVILSLFALLAASVAQIYAWRIQYFSDKRLRLTQDMLCGIKSIKYLQWENVMLKLINIVREQEFLGNKGIQYVDTFVTFFRRMTQIVLLFVAFYKLQELEKEQFYTILIFFDKLVSPINAFPWCFGEFLGSIFSVIKLYDYFNTTEIEAKLVKENIIEVSSIKKIRIFDRVINFIKGDSFNQANQTRFQISLTFNEIKRNKLTCIIGQIGSGKSMLLEYFCDGSYVSQNAWLFSGTVKSNILFGQQYNEQRYQQCLKLAAIDFDDNKQVGFNGTNLSGGQKQRVTFCRALYYDTQSYYFDDIFSAVDENVADHMFKSITTFLKGKTVVLVLNQLQYLQYVDFVIKIENNIAILEEKQNFQVGNVNFSPKPIIDAIEPSQPEKEIDQETEQNLKENYQFYINALGFKILIFFIVCSLLHQIMKGGFELWIHNNISNLKNFDKSEFLNVFLILSGLTLLRGFSYSYATIISAKNIFDLLMQKFIHLPTKYYDIFSSSFYIRRLFDDMNEIDDLPLNYFFTVSLEFLGLFLLISSMQFEIILYVIISGYLLIKNQLLHRKFKVSRQVEINRYFETQDFDSFIIETEKGHKFIKYFKQQNKIQTQFQKILLYKYANSLSQSQLEYTLKLRNFIVESTVLVLLIITGNKLSYTYAYLLFGNQFLSKSVSSWRRITIVSQSLQRIKQIVNFPQEQNAPIQEYKDNLIVYDNVWLSYGMAKGLASADYALKGVSFQISKGQKVAFCGRTGSGKSSLFNLLVSLYEFQKGQIYFFGNPISYYGTTQLRSTMSVIPQQGVILPGSIRENIDPNQQFSNQQIEDLFKELDFQIDLNKNTQNLSNGEKQIVNFVQSILLNRDIILMDEATSNMDIETNNKIMKKLFNFVQNKTLLLISHRLENLQYFDNVYVMGEGQIQACGTYEELLKNEKFLELKSIL</sequence>
<dbReference type="Pfam" id="PF00664">
    <property type="entry name" value="ABC_membrane"/>
    <property type="match status" value="1"/>
</dbReference>
<evidence type="ECO:0008006" key="15">
    <source>
        <dbReference type="Google" id="ProtNLM"/>
    </source>
</evidence>
<dbReference type="PROSITE" id="PS50893">
    <property type="entry name" value="ABC_TRANSPORTER_2"/>
    <property type="match status" value="2"/>
</dbReference>
<evidence type="ECO:0000313" key="14">
    <source>
        <dbReference type="Proteomes" id="UP000689195"/>
    </source>
</evidence>
<comment type="subcellular location">
    <subcellularLocation>
        <location evidence="1">Vacuole membrane</location>
        <topology evidence="1">Multi-pass membrane protein</topology>
    </subcellularLocation>
</comment>
<feature type="domain" description="ABC transporter" evidence="11">
    <location>
        <begin position="514"/>
        <end position="730"/>
    </location>
</feature>
<dbReference type="Proteomes" id="UP000689195">
    <property type="component" value="Unassembled WGS sequence"/>
</dbReference>
<gene>
    <name evidence="13" type="ORF">PPENT_87.1.T0060291</name>
</gene>
<dbReference type="PROSITE" id="PS50929">
    <property type="entry name" value="ABC_TM1F"/>
    <property type="match status" value="1"/>
</dbReference>
<keyword evidence="2" id="KW-0813">Transport</keyword>
<comment type="caution">
    <text evidence="13">The sequence shown here is derived from an EMBL/GenBank/DDBJ whole genome shotgun (WGS) entry which is preliminary data.</text>
</comment>
<keyword evidence="8 10" id="KW-0472">Membrane</keyword>
<evidence type="ECO:0000256" key="7">
    <source>
        <dbReference type="ARBA" id="ARBA00022989"/>
    </source>
</evidence>
<feature type="transmembrane region" description="Helical" evidence="10">
    <location>
        <begin position="358"/>
        <end position="377"/>
    </location>
</feature>
<keyword evidence="3 10" id="KW-0812">Transmembrane</keyword>
<dbReference type="InterPro" id="IPR017871">
    <property type="entry name" value="ABC_transporter-like_CS"/>
</dbReference>
<keyword evidence="6" id="KW-0067">ATP-binding</keyword>
<dbReference type="GO" id="GO:0005524">
    <property type="term" value="F:ATP binding"/>
    <property type="evidence" value="ECO:0007669"/>
    <property type="project" value="UniProtKB-KW"/>
</dbReference>
<feature type="transmembrane region" description="Helical" evidence="10">
    <location>
        <begin position="170"/>
        <end position="189"/>
    </location>
</feature>
<dbReference type="GO" id="GO:0016887">
    <property type="term" value="F:ATP hydrolysis activity"/>
    <property type="evidence" value="ECO:0007669"/>
    <property type="project" value="InterPro"/>
</dbReference>
<keyword evidence="7 10" id="KW-1133">Transmembrane helix</keyword>
<evidence type="ECO:0000256" key="1">
    <source>
        <dbReference type="ARBA" id="ARBA00004128"/>
    </source>
</evidence>
<dbReference type="OrthoDB" id="6500128at2759"/>
<dbReference type="InterPro" id="IPR050173">
    <property type="entry name" value="ABC_transporter_C-like"/>
</dbReference>
<evidence type="ECO:0000313" key="13">
    <source>
        <dbReference type="EMBL" id="CAD8137782.1"/>
    </source>
</evidence>
<evidence type="ECO:0000256" key="4">
    <source>
        <dbReference type="ARBA" id="ARBA00022737"/>
    </source>
</evidence>
<dbReference type="PROSITE" id="PS00211">
    <property type="entry name" value="ABC_TRANSPORTER_1"/>
    <property type="match status" value="1"/>
</dbReference>
<evidence type="ECO:0000256" key="5">
    <source>
        <dbReference type="ARBA" id="ARBA00022741"/>
    </source>
</evidence>
<evidence type="ECO:0000256" key="2">
    <source>
        <dbReference type="ARBA" id="ARBA00022448"/>
    </source>
</evidence>
<evidence type="ECO:0000256" key="8">
    <source>
        <dbReference type="ARBA" id="ARBA00023136"/>
    </source>
</evidence>
<dbReference type="GO" id="GO:0140359">
    <property type="term" value="F:ABC-type transporter activity"/>
    <property type="evidence" value="ECO:0007669"/>
    <property type="project" value="InterPro"/>
</dbReference>
<dbReference type="SMART" id="SM00382">
    <property type="entry name" value="AAA"/>
    <property type="match status" value="2"/>
</dbReference>
<evidence type="ECO:0000256" key="6">
    <source>
        <dbReference type="ARBA" id="ARBA00022840"/>
    </source>
</evidence>
<keyword evidence="9" id="KW-0325">Glycoprotein</keyword>
<dbReference type="InterPro" id="IPR011527">
    <property type="entry name" value="ABC1_TM_dom"/>
</dbReference>
<feature type="transmembrane region" description="Helical" evidence="10">
    <location>
        <begin position="801"/>
        <end position="822"/>
    </location>
</feature>
<keyword evidence="5" id="KW-0547">Nucleotide-binding</keyword>
<feature type="domain" description="ABC transmembrane type-1" evidence="12">
    <location>
        <begin position="804"/>
        <end position="999"/>
    </location>
</feature>
<protein>
    <recommendedName>
        <fullName evidence="15">ABC transporter family protein</fullName>
    </recommendedName>
</protein>
<evidence type="ECO:0000256" key="10">
    <source>
        <dbReference type="SAM" id="Phobius"/>
    </source>
</evidence>
<evidence type="ECO:0000256" key="3">
    <source>
        <dbReference type="ARBA" id="ARBA00022692"/>
    </source>
</evidence>
<keyword evidence="4" id="KW-0677">Repeat</keyword>
<dbReference type="FunFam" id="3.40.50.300:FF:001172">
    <property type="entry name" value="Cystic fibrosis transmembrane conductance regulator"/>
    <property type="match status" value="1"/>
</dbReference>
<dbReference type="PANTHER" id="PTHR24223">
    <property type="entry name" value="ATP-BINDING CASSETTE SUB-FAMILY C"/>
    <property type="match status" value="1"/>
</dbReference>